<accession>I3ZJF9</accession>
<keyword evidence="2" id="KW-1185">Reference proteome</keyword>
<gene>
    <name evidence="1" type="ordered locus">Terro_3148</name>
</gene>
<name>I3ZJF9_TERRK</name>
<dbReference type="EMBL" id="CP003379">
    <property type="protein sequence ID" value="AFL89377.1"/>
    <property type="molecule type" value="Genomic_DNA"/>
</dbReference>
<evidence type="ECO:0000313" key="1">
    <source>
        <dbReference type="EMBL" id="AFL89377.1"/>
    </source>
</evidence>
<evidence type="ECO:0000313" key="2">
    <source>
        <dbReference type="Proteomes" id="UP000006056"/>
    </source>
</evidence>
<dbReference type="Proteomes" id="UP000006056">
    <property type="component" value="Chromosome"/>
</dbReference>
<reference evidence="1 2" key="1">
    <citation type="submission" date="2012-06" db="EMBL/GenBank/DDBJ databases">
        <title>Complete genome of Terriglobus roseus DSM 18391.</title>
        <authorList>
            <consortium name="US DOE Joint Genome Institute (JGI-PGF)"/>
            <person name="Lucas S."/>
            <person name="Copeland A."/>
            <person name="Lapidus A."/>
            <person name="Glavina del Rio T."/>
            <person name="Dalin E."/>
            <person name="Tice H."/>
            <person name="Bruce D."/>
            <person name="Goodwin L."/>
            <person name="Pitluck S."/>
            <person name="Peters L."/>
            <person name="Mikhailova N."/>
            <person name="Munk A.C.C."/>
            <person name="Kyrpides N."/>
            <person name="Mavromatis K."/>
            <person name="Ivanova N."/>
            <person name="Brettin T."/>
            <person name="Detter J.C."/>
            <person name="Han C."/>
            <person name="Larimer F."/>
            <person name="Land M."/>
            <person name="Hauser L."/>
            <person name="Markowitz V."/>
            <person name="Cheng J.-F."/>
            <person name="Hugenholtz P."/>
            <person name="Woyke T."/>
            <person name="Wu D."/>
            <person name="Brambilla E."/>
            <person name="Klenk H.-P."/>
            <person name="Eisen J.A."/>
        </authorList>
    </citation>
    <scope>NUCLEOTIDE SEQUENCE [LARGE SCALE GENOMIC DNA]</scope>
    <source>
        <strain evidence="2">DSM 18391 / NRRL B-41598 / KBS 63</strain>
    </source>
</reference>
<sequence length="135" mass="14420">MKSIVICGKDPTLLQVRAEVLRRASFVPILLLGIDAFLDATLEEDPALLVLCNSLPLAERVRANALAKTRFPSVPVITLLRGLESDNHLLGETLTLTEGPAALVSTAHRLTRFAQAACSAQIVGSARAHWVADGV</sequence>
<organism evidence="1 2">
    <name type="scientific">Terriglobus roseus (strain DSM 18391 / NRRL B-41598 / KBS 63)</name>
    <dbReference type="NCBI Taxonomy" id="926566"/>
    <lineage>
        <taxon>Bacteria</taxon>
        <taxon>Pseudomonadati</taxon>
        <taxon>Acidobacteriota</taxon>
        <taxon>Terriglobia</taxon>
        <taxon>Terriglobales</taxon>
        <taxon>Acidobacteriaceae</taxon>
        <taxon>Terriglobus</taxon>
    </lineage>
</organism>
<dbReference type="AlphaFoldDB" id="I3ZJF9"/>
<proteinExistence type="predicted"/>
<dbReference type="HOGENOM" id="CLU_1884795_0_0_0"/>
<protein>
    <recommendedName>
        <fullName evidence="3">Response regulatory domain-containing protein</fullName>
    </recommendedName>
</protein>
<evidence type="ECO:0008006" key="3">
    <source>
        <dbReference type="Google" id="ProtNLM"/>
    </source>
</evidence>
<dbReference type="KEGG" id="trs:Terro_3148"/>